<protein>
    <recommendedName>
        <fullName evidence="3">DUF1795 domain-containing protein</fullName>
    </recommendedName>
</protein>
<dbReference type="RefSeq" id="WP_316966072.1">
    <property type="nucleotide sequence ID" value="NZ_JARFPK010000010.1"/>
</dbReference>
<keyword evidence="2" id="KW-1185">Reference proteome</keyword>
<comment type="caution">
    <text evidence="1">The sequence shown here is derived from an EMBL/GenBank/DDBJ whole genome shotgun (WGS) entry which is preliminary data.</text>
</comment>
<gene>
    <name evidence="1" type="ORF">P0O15_03950</name>
</gene>
<reference evidence="1 2" key="1">
    <citation type="submission" date="2023-03" db="EMBL/GenBank/DDBJ databases">
        <title>WGS of Methanotrichaceae archaeon Mx.</title>
        <authorList>
            <person name="Sorokin D.Y."/>
            <person name="Merkel A.Y."/>
        </authorList>
    </citation>
    <scope>NUCLEOTIDE SEQUENCE [LARGE SCALE GENOMIC DNA]</scope>
    <source>
        <strain evidence="1 2">Mx</strain>
    </source>
</reference>
<organism evidence="1 2">
    <name type="scientific">Candidatus Methanocrinis natronophilus</name>
    <dbReference type="NCBI Taxonomy" id="3033396"/>
    <lineage>
        <taxon>Archaea</taxon>
        <taxon>Methanobacteriati</taxon>
        <taxon>Methanobacteriota</taxon>
        <taxon>Stenosarchaea group</taxon>
        <taxon>Methanomicrobia</taxon>
        <taxon>Methanotrichales</taxon>
        <taxon>Methanotrichaceae</taxon>
        <taxon>Methanocrinis</taxon>
    </lineage>
</organism>
<evidence type="ECO:0000313" key="2">
    <source>
        <dbReference type="Proteomes" id="UP001220010"/>
    </source>
</evidence>
<dbReference type="EMBL" id="JARFPK010000010">
    <property type="protein sequence ID" value="MDF0590324.1"/>
    <property type="molecule type" value="Genomic_DNA"/>
</dbReference>
<evidence type="ECO:0000313" key="1">
    <source>
        <dbReference type="EMBL" id="MDF0590324.1"/>
    </source>
</evidence>
<proteinExistence type="predicted"/>
<sequence length="165" mass="18627">MKLILLLLMAMLACPLTAVADQIGDHDESAEENIMESAEISEKAISYKIHDCDEFSLEYPADWIGMDLTEMVNYLFESIGESIEGMIGKSYVFMEIPTFKMLFGSEEDFQNMTMRGFTFTIDNATPPTYLISFDDTMLTPEGAPDEIIMHAVETLRIKNRSESPP</sequence>
<dbReference type="Proteomes" id="UP001220010">
    <property type="component" value="Unassembled WGS sequence"/>
</dbReference>
<accession>A0ABT5X6K7</accession>
<evidence type="ECO:0008006" key="3">
    <source>
        <dbReference type="Google" id="ProtNLM"/>
    </source>
</evidence>
<name>A0ABT5X6K7_9EURY</name>